<comment type="similarity">
    <text evidence="9">Belongs to the TmcA family.</text>
</comment>
<dbReference type="GO" id="GO:1990883">
    <property type="term" value="F:18S rRNA cytidine N-acetyltransferase activity"/>
    <property type="evidence" value="ECO:0007669"/>
    <property type="project" value="TreeGrafter"/>
</dbReference>
<keyword evidence="5 9" id="KW-0547">Nucleotide-binding</keyword>
<feature type="binding site" evidence="9">
    <location>
        <position position="364"/>
    </location>
    <ligand>
        <name>ATP</name>
        <dbReference type="ChEBI" id="CHEBI:30616"/>
    </ligand>
</feature>
<dbReference type="HAMAP" id="MF_01886">
    <property type="entry name" value="tRNA_acetyltr_TmcA"/>
    <property type="match status" value="1"/>
</dbReference>
<sequence length="721" mass="75085">MSDGAPDDPEATALGSALAAEARRVGQRRALVLTGGGDWACRQAGAVLVGAGIETPLWVGNEAPAGTEVVTPEGATDYLGGEWPAVVYDLRAGVDADAMGAVAGTVAAGGLLLLLGPPLADWPTFPDPQRQRITVDPWPPEAVGGRFLRRLADLIAADSATPVWSEGEASPRLPDLPAPPPAAEPPDPDCRTADQAAAVAALEKVATGQRRRPVVLIADRGRGKSAALGIAAARRLDAGAQRVVLTAPRRAAVAAAFERAEVARSGAVREGGSLVWPDRSRLDFRPPDELAESGEQADLVLVDEAAALPVPLLQRLLARYPRLAFATTLHGYEGTGRGFEVRFARALDEGSRGWRRLTLAEPVRWATGDPVEALTFRLLALDAEPPAEAELPPDAAAAAEVAPEDRDALAADETALTEAFGLLVQAHYRTRPRDLRNLLDAPSIGVVTARSGGHVVGVALWAREGGFDAGTAAAITAGRRRPHGHLIPESLAAHLGLGEAPERVGARVLRLAVHPALRRAGLGQRLVEGVAEAAGAAGCDYLGASFAGEPELLAFWRACDLEPVRVSLYPGAISGAHALLMLRPLNDAGSALTIEARAVLADDLPVALGDALRDLDPDLAAAVLAGLPVAVPKDGDARTITAVAAGERLPEARPAPLWRWSAALLAAPPPALEPDGVRVLMARVLQQRPWTEVATAAGLSGRREAVAALRRALRRALAVGL</sequence>
<keyword evidence="13" id="KW-1185">Reference proteome</keyword>
<comment type="function">
    <text evidence="9">Catalyzes the formation of N(4)-acetylcytidine (ac(4)C) at the wobble position of tRNA(Met), by using acetyl-CoA as an acetyl donor and ATP (or GTP).</text>
</comment>
<name>A0A1I1VL95_9GAMM</name>
<dbReference type="GO" id="GO:0000049">
    <property type="term" value="F:tRNA binding"/>
    <property type="evidence" value="ECO:0007669"/>
    <property type="project" value="UniProtKB-UniRule"/>
</dbReference>
<keyword evidence="3 9" id="KW-0808">Transferase</keyword>
<proteinExistence type="inferred from homology"/>
<feature type="region of interest" description="Disordered" evidence="10">
    <location>
        <begin position="162"/>
        <end position="191"/>
    </location>
</feature>
<dbReference type="Gene3D" id="1.20.120.890">
    <property type="entry name" value="tRNA(Met) cytidine acetyltransferase, tail domain"/>
    <property type="match status" value="1"/>
</dbReference>
<dbReference type="GO" id="GO:0005737">
    <property type="term" value="C:cytoplasm"/>
    <property type="evidence" value="ECO:0007669"/>
    <property type="project" value="UniProtKB-SubCell"/>
</dbReference>
<dbReference type="InterPro" id="IPR032672">
    <property type="entry name" value="TmcA/NAT10/Kre33"/>
</dbReference>
<dbReference type="GO" id="GO:0005524">
    <property type="term" value="F:ATP binding"/>
    <property type="evidence" value="ECO:0007669"/>
    <property type="project" value="UniProtKB-UniRule"/>
</dbReference>
<evidence type="ECO:0000256" key="5">
    <source>
        <dbReference type="ARBA" id="ARBA00022741"/>
    </source>
</evidence>
<keyword evidence="1 9" id="KW-0963">Cytoplasm</keyword>
<keyword evidence="6 9" id="KW-0067">ATP-binding</keyword>
<dbReference type="Gene3D" id="3.40.50.300">
    <property type="entry name" value="P-loop containing nucleotide triphosphate hydrolases"/>
    <property type="match status" value="1"/>
</dbReference>
<feature type="domain" description="N-acetyltransferase" evidence="11">
    <location>
        <begin position="406"/>
        <end position="586"/>
    </location>
</feature>
<dbReference type="SUPFAM" id="SSF55729">
    <property type="entry name" value="Acyl-CoA N-acyltransferases (Nat)"/>
    <property type="match status" value="1"/>
</dbReference>
<dbReference type="PROSITE" id="PS51186">
    <property type="entry name" value="GNAT"/>
    <property type="match status" value="1"/>
</dbReference>
<evidence type="ECO:0000256" key="3">
    <source>
        <dbReference type="ARBA" id="ARBA00022679"/>
    </source>
</evidence>
<dbReference type="InterPro" id="IPR027417">
    <property type="entry name" value="P-loop_NTPase"/>
</dbReference>
<keyword evidence="4 9" id="KW-0819">tRNA processing</keyword>
<dbReference type="SUPFAM" id="SSF52540">
    <property type="entry name" value="P-loop containing nucleoside triphosphate hydrolases"/>
    <property type="match status" value="1"/>
</dbReference>
<dbReference type="PANTHER" id="PTHR10925:SF5">
    <property type="entry name" value="RNA CYTIDINE ACETYLTRANSFERASE"/>
    <property type="match status" value="1"/>
</dbReference>
<evidence type="ECO:0000313" key="12">
    <source>
        <dbReference type="EMBL" id="SFD81320.1"/>
    </source>
</evidence>
<dbReference type="AlphaFoldDB" id="A0A1I1VL95"/>
<evidence type="ECO:0000256" key="4">
    <source>
        <dbReference type="ARBA" id="ARBA00022694"/>
    </source>
</evidence>
<dbReference type="InterPro" id="IPR000182">
    <property type="entry name" value="GNAT_dom"/>
</dbReference>
<evidence type="ECO:0000256" key="9">
    <source>
        <dbReference type="HAMAP-Rule" id="MF_01886"/>
    </source>
</evidence>
<evidence type="ECO:0000259" key="11">
    <source>
        <dbReference type="PROSITE" id="PS51186"/>
    </source>
</evidence>
<organism evidence="12 13">
    <name type="scientific">Thiohalospira halophila DSM 15071</name>
    <dbReference type="NCBI Taxonomy" id="1123397"/>
    <lineage>
        <taxon>Bacteria</taxon>
        <taxon>Pseudomonadati</taxon>
        <taxon>Pseudomonadota</taxon>
        <taxon>Gammaproteobacteria</taxon>
        <taxon>Thiohalospirales</taxon>
        <taxon>Thiohalospiraceae</taxon>
        <taxon>Thiohalospira</taxon>
    </lineage>
</organism>
<dbReference type="GO" id="GO:0002101">
    <property type="term" value="P:tRNA wobble cytosine modification"/>
    <property type="evidence" value="ECO:0007669"/>
    <property type="project" value="UniProtKB-UniRule"/>
</dbReference>
<dbReference type="GO" id="GO:0051392">
    <property type="term" value="F:tRNA cytidine N4-acetyltransferase activity"/>
    <property type="evidence" value="ECO:0007669"/>
    <property type="project" value="UniProtKB-UniRule"/>
</dbReference>
<evidence type="ECO:0000256" key="7">
    <source>
        <dbReference type="ARBA" id="ARBA00022884"/>
    </source>
</evidence>
<dbReference type="InterPro" id="IPR016181">
    <property type="entry name" value="Acyl_CoA_acyltransferase"/>
</dbReference>
<keyword evidence="8 9" id="KW-0012">Acyltransferase</keyword>
<dbReference type="Gene3D" id="3.40.50.11040">
    <property type="match status" value="1"/>
</dbReference>
<accession>A0A1I1VL95</accession>
<protein>
    <recommendedName>
        <fullName evidence="9">tRNA(Met) cytidine acetyltransferase TmcA</fullName>
        <ecNumber evidence="9">2.3.1.193</ecNumber>
    </recommendedName>
</protein>
<evidence type="ECO:0000313" key="13">
    <source>
        <dbReference type="Proteomes" id="UP000198611"/>
    </source>
</evidence>
<dbReference type="InterPro" id="IPR038321">
    <property type="entry name" value="TmcA_C_sf"/>
</dbReference>
<dbReference type="RefSeq" id="WP_093428972.1">
    <property type="nucleotide sequence ID" value="NZ_FOMJ01000009.1"/>
</dbReference>
<feature type="binding site" evidence="9">
    <location>
        <position position="551"/>
    </location>
    <ligand>
        <name>acetyl-CoA</name>
        <dbReference type="ChEBI" id="CHEBI:57288"/>
    </ligand>
</feature>
<dbReference type="InterPro" id="IPR007807">
    <property type="entry name" value="TcmA/NAT10_helicase"/>
</dbReference>
<comment type="caution">
    <text evidence="9">Lacks conserved residue(s) required for the propagation of feature annotation.</text>
</comment>
<feature type="compositionally biased region" description="Pro residues" evidence="10">
    <location>
        <begin position="174"/>
        <end position="185"/>
    </location>
</feature>
<comment type="catalytic activity">
    <reaction evidence="9">
        <text>cytidine(34) in elongator tRNA(Met) + acetyl-CoA + ATP + H2O = N(4)-acetylcytidine(34) in elongator tRNA(Met) + ADP + phosphate + CoA + H(+)</text>
        <dbReference type="Rhea" id="RHEA:43788"/>
        <dbReference type="Rhea" id="RHEA-COMP:10693"/>
        <dbReference type="Rhea" id="RHEA-COMP:10694"/>
        <dbReference type="ChEBI" id="CHEBI:15377"/>
        <dbReference type="ChEBI" id="CHEBI:15378"/>
        <dbReference type="ChEBI" id="CHEBI:30616"/>
        <dbReference type="ChEBI" id="CHEBI:43474"/>
        <dbReference type="ChEBI" id="CHEBI:57287"/>
        <dbReference type="ChEBI" id="CHEBI:57288"/>
        <dbReference type="ChEBI" id="CHEBI:74900"/>
        <dbReference type="ChEBI" id="CHEBI:82748"/>
        <dbReference type="ChEBI" id="CHEBI:456216"/>
        <dbReference type="EC" id="2.3.1.193"/>
    </reaction>
</comment>
<dbReference type="Pfam" id="PF08351">
    <property type="entry name" value="TmcA_N"/>
    <property type="match status" value="1"/>
</dbReference>
<comment type="subcellular location">
    <subcellularLocation>
        <location evidence="9">Cytoplasm</location>
    </subcellularLocation>
</comment>
<dbReference type="InterPro" id="IPR024914">
    <property type="entry name" value="tRNA_acetyltr_TmcA"/>
</dbReference>
<dbReference type="Proteomes" id="UP000198611">
    <property type="component" value="Unassembled WGS sequence"/>
</dbReference>
<evidence type="ECO:0000256" key="6">
    <source>
        <dbReference type="ARBA" id="ARBA00022840"/>
    </source>
</evidence>
<dbReference type="Pfam" id="PF13718">
    <property type="entry name" value="GNAT_acetyltr_2"/>
    <property type="match status" value="1"/>
</dbReference>
<dbReference type="EC" id="2.3.1.193" evidence="9"/>
<keyword evidence="7 9" id="KW-0694">RNA-binding</keyword>
<dbReference type="EMBL" id="FOMJ01000009">
    <property type="protein sequence ID" value="SFD81320.1"/>
    <property type="molecule type" value="Genomic_DNA"/>
</dbReference>
<dbReference type="PANTHER" id="PTHR10925">
    <property type="entry name" value="N-ACETYLTRANSFERASE 10"/>
    <property type="match status" value="1"/>
</dbReference>
<dbReference type="STRING" id="1123397.SAMN05660831_02359"/>
<dbReference type="GO" id="GO:0051391">
    <property type="term" value="P:tRNA acetylation"/>
    <property type="evidence" value="ECO:0007669"/>
    <property type="project" value="UniProtKB-UniRule"/>
</dbReference>
<dbReference type="OrthoDB" id="5578851at2"/>
<dbReference type="Gene3D" id="3.40.630.30">
    <property type="match status" value="1"/>
</dbReference>
<evidence type="ECO:0000256" key="8">
    <source>
        <dbReference type="ARBA" id="ARBA00023315"/>
    </source>
</evidence>
<evidence type="ECO:0000256" key="1">
    <source>
        <dbReference type="ARBA" id="ARBA00022490"/>
    </source>
</evidence>
<gene>
    <name evidence="9" type="primary">tmcA</name>
    <name evidence="12" type="ORF">SAMN05660831_02359</name>
</gene>
<dbReference type="Pfam" id="PF05127">
    <property type="entry name" value="NAT10_TcmA_helicase"/>
    <property type="match status" value="1"/>
</dbReference>
<dbReference type="GO" id="GO:1904812">
    <property type="term" value="P:rRNA acetylation involved in maturation of SSU-rRNA"/>
    <property type="evidence" value="ECO:0007669"/>
    <property type="project" value="TreeGrafter"/>
</dbReference>
<keyword evidence="2 9" id="KW-0820">tRNA-binding</keyword>
<evidence type="ECO:0000256" key="2">
    <source>
        <dbReference type="ARBA" id="ARBA00022555"/>
    </source>
</evidence>
<evidence type="ECO:0000256" key="10">
    <source>
        <dbReference type="SAM" id="MobiDB-lite"/>
    </source>
</evidence>
<feature type="binding site" evidence="9">
    <location>
        <position position="195"/>
    </location>
    <ligand>
        <name>ATP</name>
        <dbReference type="ChEBI" id="CHEBI:30616"/>
    </ligand>
</feature>
<dbReference type="InterPro" id="IPR013562">
    <property type="entry name" value="TmcA/NAT10_N"/>
</dbReference>
<reference evidence="12 13" key="1">
    <citation type="submission" date="2016-10" db="EMBL/GenBank/DDBJ databases">
        <authorList>
            <person name="de Groot N.N."/>
        </authorList>
    </citation>
    <scope>NUCLEOTIDE SEQUENCE [LARGE SCALE GENOMIC DNA]</scope>
    <source>
        <strain evidence="12 13">HL3</strain>
    </source>
</reference>